<comment type="subunit">
    <text evidence="4 6">Homodimer.</text>
</comment>
<evidence type="ECO:0000256" key="6">
    <source>
        <dbReference type="PIRNR" id="PIRNR038800"/>
    </source>
</evidence>
<feature type="binding site" evidence="4">
    <location>
        <position position="199"/>
    </location>
    <ligand>
        <name>pyridoxal 5'-phosphate</name>
        <dbReference type="ChEBI" id="CHEBI:597326"/>
    </ligand>
</feature>
<reference evidence="7" key="2">
    <citation type="submission" date="2022-10" db="EMBL/GenBank/DDBJ databases">
        <authorList>
            <person name="Trinh H.N."/>
        </authorList>
    </citation>
    <scope>NUCLEOTIDE SEQUENCE</scope>
    <source>
        <strain evidence="7">RN2-1</strain>
    </source>
</reference>
<comment type="catalytic activity">
    <reaction evidence="6">
        <text>3-hydroxy-L-kynurenine + H2O = 3-hydroxyanthranilate + L-alanine + H(+)</text>
        <dbReference type="Rhea" id="RHEA:25143"/>
        <dbReference type="ChEBI" id="CHEBI:15377"/>
        <dbReference type="ChEBI" id="CHEBI:15378"/>
        <dbReference type="ChEBI" id="CHEBI:36559"/>
        <dbReference type="ChEBI" id="CHEBI:57972"/>
        <dbReference type="ChEBI" id="CHEBI:58125"/>
        <dbReference type="EC" id="3.7.1.3"/>
    </reaction>
</comment>
<comment type="catalytic activity">
    <reaction evidence="4 6">
        <text>L-kynurenine + H2O = anthranilate + L-alanine + H(+)</text>
        <dbReference type="Rhea" id="RHEA:16813"/>
        <dbReference type="ChEBI" id="CHEBI:15377"/>
        <dbReference type="ChEBI" id="CHEBI:15378"/>
        <dbReference type="ChEBI" id="CHEBI:16567"/>
        <dbReference type="ChEBI" id="CHEBI:57959"/>
        <dbReference type="ChEBI" id="CHEBI:57972"/>
        <dbReference type="EC" id="3.7.1.3"/>
    </reaction>
</comment>
<dbReference type="GO" id="GO:0030429">
    <property type="term" value="F:kynureninase activity"/>
    <property type="evidence" value="ECO:0007669"/>
    <property type="project" value="UniProtKB-UniRule"/>
</dbReference>
<evidence type="ECO:0000256" key="1">
    <source>
        <dbReference type="ARBA" id="ARBA00022642"/>
    </source>
</evidence>
<dbReference type="Gene3D" id="3.90.1150.10">
    <property type="entry name" value="Aspartate Aminotransferase, domain 1"/>
    <property type="match status" value="1"/>
</dbReference>
<dbReference type="GO" id="GO:0009435">
    <property type="term" value="P:NAD+ biosynthetic process"/>
    <property type="evidence" value="ECO:0007669"/>
    <property type="project" value="UniProtKB-UniRule"/>
</dbReference>
<dbReference type="RefSeq" id="WP_264712004.1">
    <property type="nucleotide sequence ID" value="NZ_JAPDNT010000001.1"/>
</dbReference>
<feature type="binding site" evidence="4">
    <location>
        <position position="251"/>
    </location>
    <ligand>
        <name>pyridoxal 5'-phosphate</name>
        <dbReference type="ChEBI" id="CHEBI:597326"/>
    </ligand>
</feature>
<dbReference type="PANTHER" id="PTHR14084">
    <property type="entry name" value="KYNURENINASE"/>
    <property type="match status" value="1"/>
</dbReference>
<feature type="binding site" evidence="4">
    <location>
        <position position="277"/>
    </location>
    <ligand>
        <name>pyridoxal 5'-phosphate</name>
        <dbReference type="ChEBI" id="CHEBI:597326"/>
    </ligand>
</feature>
<dbReference type="PIRSF" id="PIRSF038800">
    <property type="entry name" value="KYNU"/>
    <property type="match status" value="1"/>
</dbReference>
<dbReference type="GO" id="GO:0097053">
    <property type="term" value="P:L-kynurenine catabolic process"/>
    <property type="evidence" value="ECO:0007669"/>
    <property type="project" value="UniProtKB-UniRule"/>
</dbReference>
<keyword evidence="2 4" id="KW-0378">Hydrolase</keyword>
<dbReference type="AlphaFoldDB" id="A0AA42CFW9"/>
<sequence length="411" mass="43845">MITRAHLEALDRADPLAPFRALFTLPDGVVYLDGNSLGALPRATPARVAEVVAREWGEGLIRSWNDAGWIEAPARIGAKIGRLIGAPAGTVTVADSTSVNLFKLLGAALDQRPDRRVILSERSNFPTDLYIAEGLAALLGRGHTLRLVDAGEIPAAIGADTAVVMLTHVNYHTGAMFDMAAITRAAHAAGALMLWDLAHSAGAVPVDLAAADADLAVGCGYKFLNGGPGAPAFLYVAERLQQEARFPLTGWLGHAAPFAFEHSYRPAPGIARAVVGTPPMISVAALEVGVDIALQAPMDGVREKSLQQTRIFAELVAQECPGHGLRLASPSDPARRGSQVCFAHEHAYPIMQALIARGVIGDFRAPDVLRFGITPLYLGYAELWDAVQTLRAVLAGNEWQQPQFNERRKVT</sequence>
<dbReference type="InterPro" id="IPR015424">
    <property type="entry name" value="PyrdxlP-dep_Trfase"/>
</dbReference>
<protein>
    <recommendedName>
        <fullName evidence="4 5">Kynureninase</fullName>
        <ecNumber evidence="4 5">3.7.1.3</ecNumber>
    </recommendedName>
    <alternativeName>
        <fullName evidence="4">L-kynurenine hydrolase</fullName>
    </alternativeName>
</protein>
<keyword evidence="8" id="KW-1185">Reference proteome</keyword>
<comment type="function">
    <text evidence="4 6">Catalyzes the cleavage of L-kynurenine (L-Kyn) and L-3-hydroxykynurenine (L-3OHKyn) into anthranilic acid (AA) and 3-hydroxyanthranilic acid (3-OHAA), respectively.</text>
</comment>
<organism evidence="7 8">
    <name type="scientific">Limobrevibacterium gyesilva</name>
    <dbReference type="NCBI Taxonomy" id="2991712"/>
    <lineage>
        <taxon>Bacteria</taxon>
        <taxon>Pseudomonadati</taxon>
        <taxon>Pseudomonadota</taxon>
        <taxon>Alphaproteobacteria</taxon>
        <taxon>Acetobacterales</taxon>
        <taxon>Acetobacteraceae</taxon>
        <taxon>Limobrevibacterium</taxon>
    </lineage>
</organism>
<comment type="pathway">
    <text evidence="4 6">Cofactor biosynthesis; NAD(+) biosynthesis; quinolinate from L-kynurenine: step 2/3.</text>
</comment>
<comment type="similarity">
    <text evidence="4 6">Belongs to the kynureninase family.</text>
</comment>
<dbReference type="SUPFAM" id="SSF53383">
    <property type="entry name" value="PLP-dependent transferases"/>
    <property type="match status" value="1"/>
</dbReference>
<dbReference type="GO" id="GO:0043420">
    <property type="term" value="P:anthranilate metabolic process"/>
    <property type="evidence" value="ECO:0007669"/>
    <property type="project" value="TreeGrafter"/>
</dbReference>
<dbReference type="InterPro" id="IPR010111">
    <property type="entry name" value="Kynureninase"/>
</dbReference>
<dbReference type="InterPro" id="IPR015422">
    <property type="entry name" value="PyrdxlP-dep_Trfase_small"/>
</dbReference>
<comment type="pathway">
    <text evidence="4 6">Amino-acid degradation; L-kynurenine degradation; L-alanine and anthranilate from L-kynurenine: step 1/1.</text>
</comment>
<comment type="cofactor">
    <cofactor evidence="4 6">
        <name>pyridoxal 5'-phosphate</name>
        <dbReference type="ChEBI" id="CHEBI:597326"/>
    </cofactor>
</comment>
<accession>A0AA42CFW9</accession>
<evidence type="ECO:0000256" key="5">
    <source>
        <dbReference type="NCBIfam" id="TIGR01814"/>
    </source>
</evidence>
<dbReference type="FunFam" id="3.40.640.10:FF:000107">
    <property type="entry name" value="Kynureninase"/>
    <property type="match status" value="1"/>
</dbReference>
<feature type="binding site" evidence="4">
    <location>
        <position position="167"/>
    </location>
    <ligand>
        <name>pyridoxal 5'-phosphate</name>
        <dbReference type="ChEBI" id="CHEBI:597326"/>
    </ligand>
</feature>
<dbReference type="GO" id="GO:0005737">
    <property type="term" value="C:cytoplasm"/>
    <property type="evidence" value="ECO:0007669"/>
    <property type="project" value="UniProtKB-UniRule"/>
</dbReference>
<keyword evidence="1 4" id="KW-0662">Pyridine nucleotide biosynthesis</keyword>
<dbReference type="InterPro" id="IPR015421">
    <property type="entry name" value="PyrdxlP-dep_Trfase_major"/>
</dbReference>
<evidence type="ECO:0000256" key="2">
    <source>
        <dbReference type="ARBA" id="ARBA00022801"/>
    </source>
</evidence>
<dbReference type="HAMAP" id="MF_01970">
    <property type="entry name" value="Kynureninase"/>
    <property type="match status" value="1"/>
</dbReference>
<evidence type="ECO:0000256" key="3">
    <source>
        <dbReference type="ARBA" id="ARBA00022898"/>
    </source>
</evidence>
<dbReference type="GO" id="GO:0019805">
    <property type="term" value="P:quinolinate biosynthetic process"/>
    <property type="evidence" value="ECO:0007669"/>
    <property type="project" value="UniProtKB-UniRule"/>
</dbReference>
<feature type="modified residue" description="N6-(pyridoxal phosphate)lysine" evidence="4">
    <location>
        <position position="222"/>
    </location>
</feature>
<keyword evidence="3 4" id="KW-0663">Pyridoxal phosphate</keyword>
<reference evidence="7" key="1">
    <citation type="submission" date="2022-09" db="EMBL/GenBank/DDBJ databases">
        <title>Rhodovastum sp. nov. RN2-1 isolated from soil in Seongnam, South Korea.</title>
        <authorList>
            <person name="Le N.T."/>
        </authorList>
    </citation>
    <scope>NUCLEOTIDE SEQUENCE</scope>
    <source>
        <strain evidence="7">RN2-1</strain>
    </source>
</reference>
<feature type="binding site" evidence="4">
    <location>
        <position position="97"/>
    </location>
    <ligand>
        <name>pyridoxal 5'-phosphate</name>
        <dbReference type="ChEBI" id="CHEBI:597326"/>
    </ligand>
</feature>
<dbReference type="PANTHER" id="PTHR14084:SF0">
    <property type="entry name" value="KYNURENINASE"/>
    <property type="match status" value="1"/>
</dbReference>
<gene>
    <name evidence="4 7" type="primary">kynU</name>
    <name evidence="7" type="ORF">OL599_02480</name>
</gene>
<evidence type="ECO:0000256" key="4">
    <source>
        <dbReference type="HAMAP-Rule" id="MF_01970"/>
    </source>
</evidence>
<feature type="binding site" evidence="4">
    <location>
        <begin position="125"/>
        <end position="128"/>
    </location>
    <ligand>
        <name>pyridoxal 5'-phosphate</name>
        <dbReference type="ChEBI" id="CHEBI:597326"/>
    </ligand>
</feature>
<comment type="caution">
    <text evidence="7">The sequence shown here is derived from an EMBL/GenBank/DDBJ whole genome shotgun (WGS) entry which is preliminary data.</text>
</comment>
<dbReference type="GO" id="GO:0019441">
    <property type="term" value="P:L-tryptophan catabolic process to kynurenine"/>
    <property type="evidence" value="ECO:0007669"/>
    <property type="project" value="TreeGrafter"/>
</dbReference>
<proteinExistence type="inferred from homology"/>
<dbReference type="GO" id="GO:0030170">
    <property type="term" value="F:pyridoxal phosphate binding"/>
    <property type="evidence" value="ECO:0007669"/>
    <property type="project" value="UniProtKB-UniRule"/>
</dbReference>
<feature type="binding site" evidence="4">
    <location>
        <position position="196"/>
    </location>
    <ligand>
        <name>pyridoxal 5'-phosphate</name>
        <dbReference type="ChEBI" id="CHEBI:597326"/>
    </ligand>
</feature>
<evidence type="ECO:0000313" key="8">
    <source>
        <dbReference type="Proteomes" id="UP001165679"/>
    </source>
</evidence>
<feature type="binding site" evidence="4">
    <location>
        <position position="98"/>
    </location>
    <ligand>
        <name>pyridoxal 5'-phosphate</name>
        <dbReference type="ChEBI" id="CHEBI:597326"/>
    </ligand>
</feature>
<dbReference type="NCBIfam" id="TIGR01814">
    <property type="entry name" value="kynureninase"/>
    <property type="match status" value="1"/>
</dbReference>
<dbReference type="EC" id="3.7.1.3" evidence="4 5"/>
<dbReference type="EMBL" id="JAPDNT010000001">
    <property type="protein sequence ID" value="MCW3473432.1"/>
    <property type="molecule type" value="Genomic_DNA"/>
</dbReference>
<dbReference type="Pfam" id="PF22580">
    <property type="entry name" value="KYNU_C"/>
    <property type="match status" value="1"/>
</dbReference>
<evidence type="ECO:0000313" key="7">
    <source>
        <dbReference type="EMBL" id="MCW3473432.1"/>
    </source>
</evidence>
<dbReference type="Gene3D" id="3.40.640.10">
    <property type="entry name" value="Type I PLP-dependent aspartate aminotransferase-like (Major domain)"/>
    <property type="match status" value="1"/>
</dbReference>
<feature type="binding site" evidence="4">
    <location>
        <position position="221"/>
    </location>
    <ligand>
        <name>pyridoxal 5'-phosphate</name>
        <dbReference type="ChEBI" id="CHEBI:597326"/>
    </ligand>
</feature>
<dbReference type="Proteomes" id="UP001165679">
    <property type="component" value="Unassembled WGS sequence"/>
</dbReference>
<name>A0AA42CFW9_9PROT</name>